<accession>A0ABW3R2U7</accession>
<feature type="domain" description="LSDAT prokaryote" evidence="1">
    <location>
        <begin position="31"/>
        <end position="78"/>
    </location>
</feature>
<name>A0ABW3R2U7_9PSEU</name>
<organism evidence="2 3">
    <name type="scientific">Saccharothrix hoggarensis</name>
    <dbReference type="NCBI Taxonomy" id="913853"/>
    <lineage>
        <taxon>Bacteria</taxon>
        <taxon>Bacillati</taxon>
        <taxon>Actinomycetota</taxon>
        <taxon>Actinomycetes</taxon>
        <taxon>Pseudonocardiales</taxon>
        <taxon>Pseudonocardiaceae</taxon>
        <taxon>Saccharothrix</taxon>
    </lineage>
</organism>
<dbReference type="Pfam" id="PF18171">
    <property type="entry name" value="LSDAT_prok"/>
    <property type="match status" value="1"/>
</dbReference>
<evidence type="ECO:0000313" key="3">
    <source>
        <dbReference type="Proteomes" id="UP001597168"/>
    </source>
</evidence>
<proteinExistence type="predicted"/>
<protein>
    <recommendedName>
        <fullName evidence="1">LSDAT prokaryote domain-containing protein</fullName>
    </recommendedName>
</protein>
<dbReference type="InterPro" id="IPR041482">
    <property type="entry name" value="LSDAT_prok"/>
</dbReference>
<sequence length="78" mass="7715">MPTAGTGPRVRRLAHPDADIRARALGLPRGRPVLAVFGSTGAVDTELAAAVLPVPRAVLAAAARAAAVVVTAGARVGV</sequence>
<evidence type="ECO:0000259" key="1">
    <source>
        <dbReference type="Pfam" id="PF18171"/>
    </source>
</evidence>
<reference evidence="3" key="1">
    <citation type="journal article" date="2019" name="Int. J. Syst. Evol. Microbiol.">
        <title>The Global Catalogue of Microorganisms (GCM) 10K type strain sequencing project: providing services to taxonomists for standard genome sequencing and annotation.</title>
        <authorList>
            <consortium name="The Broad Institute Genomics Platform"/>
            <consortium name="The Broad Institute Genome Sequencing Center for Infectious Disease"/>
            <person name="Wu L."/>
            <person name="Ma J."/>
        </authorList>
    </citation>
    <scope>NUCLEOTIDE SEQUENCE [LARGE SCALE GENOMIC DNA]</scope>
    <source>
        <strain evidence="3">CCUG 60214</strain>
    </source>
</reference>
<dbReference type="Proteomes" id="UP001597168">
    <property type="component" value="Unassembled WGS sequence"/>
</dbReference>
<feature type="non-terminal residue" evidence="2">
    <location>
        <position position="78"/>
    </location>
</feature>
<comment type="caution">
    <text evidence="2">The sequence shown here is derived from an EMBL/GenBank/DDBJ whole genome shotgun (WGS) entry which is preliminary data.</text>
</comment>
<keyword evidence="3" id="KW-1185">Reference proteome</keyword>
<dbReference type="EMBL" id="JBHTLK010000233">
    <property type="protein sequence ID" value="MFD1151384.1"/>
    <property type="molecule type" value="Genomic_DNA"/>
</dbReference>
<evidence type="ECO:0000313" key="2">
    <source>
        <dbReference type="EMBL" id="MFD1151384.1"/>
    </source>
</evidence>
<gene>
    <name evidence="2" type="ORF">ACFQ3T_29995</name>
</gene>